<dbReference type="GO" id="GO:0004750">
    <property type="term" value="F:D-ribulose-phosphate 3-epimerase activity"/>
    <property type="evidence" value="ECO:0007669"/>
    <property type="project" value="UniProtKB-EC"/>
</dbReference>
<proteinExistence type="predicted"/>
<protein>
    <submittedName>
        <fullName evidence="3">Ribulose-phosphate 3-epimerase</fullName>
        <ecNumber evidence="3">5.1.3.1</ecNumber>
    </submittedName>
</protein>
<evidence type="ECO:0000313" key="3">
    <source>
        <dbReference type="EMBL" id="WLS06411.1"/>
    </source>
</evidence>
<dbReference type="Gene3D" id="3.20.20.70">
    <property type="entry name" value="Aldolase class I"/>
    <property type="match status" value="1"/>
</dbReference>
<gene>
    <name evidence="3" type="ORF">Q9315_21335</name>
</gene>
<dbReference type="Proteomes" id="UP001225788">
    <property type="component" value="Plasmid unnamed1"/>
</dbReference>
<accession>A0ABY9KGF0</accession>
<keyword evidence="3" id="KW-0614">Plasmid</keyword>
<dbReference type="RefSeq" id="WP_306162723.1">
    <property type="nucleotide sequence ID" value="NZ_CP132315.1"/>
</dbReference>
<organism evidence="3 4">
    <name type="scientific">Shinella oryzae</name>
    <dbReference type="NCBI Taxonomy" id="2871820"/>
    <lineage>
        <taxon>Bacteria</taxon>
        <taxon>Pseudomonadati</taxon>
        <taxon>Pseudomonadota</taxon>
        <taxon>Alphaproteobacteria</taxon>
        <taxon>Hyphomicrobiales</taxon>
        <taxon>Rhizobiaceae</taxon>
        <taxon>Shinella</taxon>
    </lineage>
</organism>
<sequence length="238" mass="25479">MRPSPDWLESLPKDRLMAEMSLWSADLARLGAEIARTEPFTDLYHIDVADGHFAPALLFFPDLVAVCRRSTAKPLHVHLMASDVILEAQIRQFADAGADAISIHAENQNLEVCLDLIDSLGLVAGIVLQVQTPVAAAGAVLDRIGLLTLLGTRIGVKGQALDAQAADRLREARALIAKRMTPGPIVLCADGGIRENTVPDLAKAGARTVVMGSLAFASENLAERMAWIHAQPVERGLA</sequence>
<dbReference type="EMBL" id="CP132315">
    <property type="protein sequence ID" value="WLS06411.1"/>
    <property type="molecule type" value="Genomic_DNA"/>
</dbReference>
<geneLocation type="plasmid" evidence="3 4">
    <name>unnamed1</name>
</geneLocation>
<dbReference type="InterPro" id="IPR000056">
    <property type="entry name" value="Ribul_P_3_epim-like"/>
</dbReference>
<dbReference type="CDD" id="cd00429">
    <property type="entry name" value="RPE"/>
    <property type="match status" value="1"/>
</dbReference>
<dbReference type="Pfam" id="PF00834">
    <property type="entry name" value="Ribul_P_3_epim"/>
    <property type="match status" value="1"/>
</dbReference>
<keyword evidence="1" id="KW-0479">Metal-binding</keyword>
<dbReference type="SUPFAM" id="SSF51366">
    <property type="entry name" value="Ribulose-phoshate binding barrel"/>
    <property type="match status" value="1"/>
</dbReference>
<reference evidence="3 4" key="1">
    <citation type="submission" date="2023-08" db="EMBL/GenBank/DDBJ databases">
        <title>Pathogen: clinical or host-associated sample.</title>
        <authorList>
            <person name="Hergert J."/>
            <person name="Casey R."/>
            <person name="Wagner J."/>
            <person name="Young E.L."/>
            <person name="Oakeson K.F."/>
        </authorList>
    </citation>
    <scope>NUCLEOTIDE SEQUENCE [LARGE SCALE GENOMIC DNA]</scope>
    <source>
        <strain evidence="3 4">UPHL-collab-2</strain>
        <plasmid evidence="3 4">unnamed1</plasmid>
    </source>
</reference>
<keyword evidence="2 3" id="KW-0413">Isomerase</keyword>
<evidence type="ECO:0000313" key="4">
    <source>
        <dbReference type="Proteomes" id="UP001225788"/>
    </source>
</evidence>
<name>A0ABY9KGF0_9HYPH</name>
<evidence type="ECO:0000256" key="2">
    <source>
        <dbReference type="ARBA" id="ARBA00023235"/>
    </source>
</evidence>
<dbReference type="InterPro" id="IPR011060">
    <property type="entry name" value="RibuloseP-bd_barrel"/>
</dbReference>
<dbReference type="EC" id="5.1.3.1" evidence="3"/>
<evidence type="ECO:0000256" key="1">
    <source>
        <dbReference type="ARBA" id="ARBA00022723"/>
    </source>
</evidence>
<dbReference type="InterPro" id="IPR013785">
    <property type="entry name" value="Aldolase_TIM"/>
</dbReference>
<dbReference type="PANTHER" id="PTHR11749">
    <property type="entry name" value="RIBULOSE-5-PHOSPHATE-3-EPIMERASE"/>
    <property type="match status" value="1"/>
</dbReference>
<keyword evidence="4" id="KW-1185">Reference proteome</keyword>